<feature type="transmembrane region" description="Helical" evidence="6">
    <location>
        <begin position="899"/>
        <end position="920"/>
    </location>
</feature>
<feature type="transmembrane region" description="Helical" evidence="6">
    <location>
        <begin position="165"/>
        <end position="182"/>
    </location>
</feature>
<dbReference type="EnsemblMetazoa" id="AEPI007007-RA">
    <property type="protein sequence ID" value="AEPI007007-PA"/>
    <property type="gene ID" value="AEPI007007"/>
</dbReference>
<feature type="transmembrane region" description="Helical" evidence="6">
    <location>
        <begin position="133"/>
        <end position="153"/>
    </location>
</feature>
<feature type="transmembrane region" description="Helical" evidence="6">
    <location>
        <begin position="250"/>
        <end position="269"/>
    </location>
</feature>
<comment type="subcellular location">
    <subcellularLocation>
        <location evidence="1">Membrane</location>
        <topology evidence="1">Multi-pass membrane protein</topology>
    </subcellularLocation>
</comment>
<protein>
    <recommendedName>
        <fullName evidence="7">Major facilitator superfamily (MFS) profile domain-containing protein</fullName>
    </recommendedName>
</protein>
<feature type="transmembrane region" description="Helical" evidence="6">
    <location>
        <begin position="194"/>
        <end position="212"/>
    </location>
</feature>
<dbReference type="GO" id="GO:0016020">
    <property type="term" value="C:membrane"/>
    <property type="evidence" value="ECO:0007669"/>
    <property type="project" value="UniProtKB-SubCell"/>
</dbReference>
<keyword evidence="9" id="KW-1185">Reference proteome</keyword>
<dbReference type="GO" id="GO:0022857">
    <property type="term" value="F:transmembrane transporter activity"/>
    <property type="evidence" value="ECO:0007669"/>
    <property type="project" value="InterPro"/>
</dbReference>
<feature type="transmembrane region" description="Helical" evidence="6">
    <location>
        <begin position="692"/>
        <end position="711"/>
    </location>
</feature>
<name>A0A182PJ93_9DIPT</name>
<feature type="transmembrane region" description="Helical" evidence="6">
    <location>
        <begin position="811"/>
        <end position="832"/>
    </location>
</feature>
<dbReference type="PROSITE" id="PS00216">
    <property type="entry name" value="SUGAR_TRANSPORT_1"/>
    <property type="match status" value="2"/>
</dbReference>
<dbReference type="SUPFAM" id="SSF103473">
    <property type="entry name" value="MFS general substrate transporter"/>
    <property type="match status" value="2"/>
</dbReference>
<proteinExistence type="predicted"/>
<feature type="transmembrane region" description="Helical" evidence="6">
    <location>
        <begin position="781"/>
        <end position="799"/>
    </location>
</feature>
<feature type="transmembrane region" description="Helical" evidence="6">
    <location>
        <begin position="485"/>
        <end position="503"/>
    </location>
</feature>
<feature type="region of interest" description="Disordered" evidence="5">
    <location>
        <begin position="975"/>
        <end position="999"/>
    </location>
</feature>
<feature type="transmembrane region" description="Helical" evidence="6">
    <location>
        <begin position="636"/>
        <end position="654"/>
    </location>
</feature>
<feature type="transmembrane region" description="Helical" evidence="6">
    <location>
        <begin position="224"/>
        <end position="244"/>
    </location>
</feature>
<evidence type="ECO:0000313" key="9">
    <source>
        <dbReference type="Proteomes" id="UP000075885"/>
    </source>
</evidence>
<evidence type="ECO:0000256" key="4">
    <source>
        <dbReference type="ARBA" id="ARBA00023136"/>
    </source>
</evidence>
<dbReference type="Gene3D" id="1.20.1250.20">
    <property type="entry name" value="MFS general substrate transporter like domains"/>
    <property type="match status" value="2"/>
</dbReference>
<evidence type="ECO:0000256" key="2">
    <source>
        <dbReference type="ARBA" id="ARBA00022692"/>
    </source>
</evidence>
<keyword evidence="4 6" id="KW-0472">Membrane</keyword>
<keyword evidence="2 6" id="KW-0812">Transmembrane</keyword>
<dbReference type="VEuPathDB" id="VectorBase:AEPI007007"/>
<dbReference type="InterPro" id="IPR036259">
    <property type="entry name" value="MFS_trans_sf"/>
</dbReference>
<evidence type="ECO:0000256" key="6">
    <source>
        <dbReference type="SAM" id="Phobius"/>
    </source>
</evidence>
<feature type="transmembrane region" description="Helical" evidence="6">
    <location>
        <begin position="25"/>
        <end position="48"/>
    </location>
</feature>
<feature type="transmembrane region" description="Helical" evidence="6">
    <location>
        <begin position="397"/>
        <end position="417"/>
    </location>
</feature>
<evidence type="ECO:0000256" key="1">
    <source>
        <dbReference type="ARBA" id="ARBA00004141"/>
    </source>
</evidence>
<feature type="transmembrane region" description="Helical" evidence="6">
    <location>
        <begin position="926"/>
        <end position="946"/>
    </location>
</feature>
<feature type="transmembrane region" description="Helical" evidence="6">
    <location>
        <begin position="839"/>
        <end position="859"/>
    </location>
</feature>
<feature type="transmembrane region" description="Helical" evidence="6">
    <location>
        <begin position="423"/>
        <end position="444"/>
    </location>
</feature>
<organism evidence="8 9">
    <name type="scientific">Anopheles epiroticus</name>
    <dbReference type="NCBI Taxonomy" id="199890"/>
    <lineage>
        <taxon>Eukaryota</taxon>
        <taxon>Metazoa</taxon>
        <taxon>Ecdysozoa</taxon>
        <taxon>Arthropoda</taxon>
        <taxon>Hexapoda</taxon>
        <taxon>Insecta</taxon>
        <taxon>Pterygota</taxon>
        <taxon>Neoptera</taxon>
        <taxon>Endopterygota</taxon>
        <taxon>Diptera</taxon>
        <taxon>Nematocera</taxon>
        <taxon>Culicoidea</taxon>
        <taxon>Culicidae</taxon>
        <taxon>Anophelinae</taxon>
        <taxon>Anopheles</taxon>
    </lineage>
</organism>
<dbReference type="InterPro" id="IPR005829">
    <property type="entry name" value="Sugar_transporter_CS"/>
</dbReference>
<dbReference type="PROSITE" id="PS50850">
    <property type="entry name" value="MFS"/>
    <property type="match status" value="1"/>
</dbReference>
<dbReference type="InterPro" id="IPR020846">
    <property type="entry name" value="MFS_dom"/>
</dbReference>
<evidence type="ECO:0000313" key="8">
    <source>
        <dbReference type="EnsemblMetazoa" id="AEPI007007-PA"/>
    </source>
</evidence>
<keyword evidence="3 6" id="KW-1133">Transmembrane helix</keyword>
<dbReference type="InterPro" id="IPR005828">
    <property type="entry name" value="MFS_sugar_transport-like"/>
</dbReference>
<feature type="domain" description="Major facilitator superfamily (MFS) profile" evidence="7">
    <location>
        <begin position="486"/>
        <end position="951"/>
    </location>
</feature>
<dbReference type="FunFam" id="1.20.1250.20:FF:000023">
    <property type="entry name" value="Solute carrier family 22 member 6"/>
    <property type="match status" value="2"/>
</dbReference>
<sequence>MAVDQKLEELMGLLGDFGRYQAFQFVLHLLAAVTAGLHMLSLVTVAAVPEHRCFIDALDSAAATSNGTILPSFSQLSDYIPLNADGELESCLMYDPLAPGNGTTVSCSSYVYNNTYYQSSRTIEWNLVCDKRWMGALGQTIYMLGVFTGAVWLGGLADKVGRKKVFCWSALMQLILGVAVAFTPEFISFLVLRYLYGIFGSAGSYITGFVLTMELVGPSKRTPCGISFQGAFAGGIMLVAAWGALIPDRMILQVVYGLHGLLLVAHWWIMDESPRWLWMQGRKREAVNIVDRAVRMNGRGMNVDKEYYLVEDKTTYTEEPTATSAGLADLFKTPNLRKMTLNVCLCWFANSITYYGLSLSAGKLSGNPFLILFLMGLVEFPSYISISYLLDKLGRRSITSSLMIVGGICCIVAAYLTRGSTESTSIVMFGKLFIAGSFAVIYNYSAELFPTVVRNSAMGLGSMCARLAGAMTPMITLLDSFDPKIPAVIFGVISLISGTWVLFLPETMGKPMPQSLMDGENFGRGDTAFSSCMGRSKTHTEDFPPPQQMSIMSSTLDIVPVTKRYNPNNAINPFLMGALGQTIYMLGVFTGAVWLGGLADKVGRKKVFCWSALMQLILGVAVAFTPEFISFLVLRYLYGIFGSAGSYITGFVLTMELVGPSKRTPCGISFQGAFAGGIMLVAAWGALIPDRMILQVVYGLHGLLLVAHWWIMDESPRWLWMQGRKREAVNIVDRAVRMNGRGMNVDKEYYLVEDKTTYTEEPTATSAGLADLFKTPNLRKMTLNVCLCWFANSITYYGLSLSAGKLSGNPFLILFLMGLVEFPSYISISYLLDKLGRRSITSSLMIVGGICCIVAAYLTRGSTESTSIVMFGKLFIAGSFAVIYNYSAELFPTVVRNSAMGLGSMCARLAGAMTPMITLLDSFDPKIPAVIFGVISLISGTWVLFLPETMGKPMPQSLMDGENFGRGDTAFSSCMGRSKTHTEDFPPPQQMVSLRKNSR</sequence>
<accession>A0A182PJ93</accession>
<reference evidence="9" key="1">
    <citation type="submission" date="2013-03" db="EMBL/GenBank/DDBJ databases">
        <title>The Genome Sequence of Anopheles epiroticus epiroticus2.</title>
        <authorList>
            <consortium name="The Broad Institute Genomics Platform"/>
            <person name="Neafsey D.E."/>
            <person name="Howell P."/>
            <person name="Walker B."/>
            <person name="Young S.K."/>
            <person name="Zeng Q."/>
            <person name="Gargeya S."/>
            <person name="Fitzgerald M."/>
            <person name="Haas B."/>
            <person name="Abouelleil A."/>
            <person name="Allen A.W."/>
            <person name="Alvarado L."/>
            <person name="Arachchi H.M."/>
            <person name="Berlin A.M."/>
            <person name="Chapman S.B."/>
            <person name="Gainer-Dewar J."/>
            <person name="Goldberg J."/>
            <person name="Griggs A."/>
            <person name="Gujja S."/>
            <person name="Hansen M."/>
            <person name="Howarth C."/>
            <person name="Imamovic A."/>
            <person name="Ireland A."/>
            <person name="Larimer J."/>
            <person name="McCowan C."/>
            <person name="Murphy C."/>
            <person name="Pearson M."/>
            <person name="Poon T.W."/>
            <person name="Priest M."/>
            <person name="Roberts A."/>
            <person name="Saif S."/>
            <person name="Shea T."/>
            <person name="Sisk P."/>
            <person name="Sykes S."/>
            <person name="Wortman J."/>
            <person name="Nusbaum C."/>
            <person name="Birren B."/>
        </authorList>
    </citation>
    <scope>NUCLEOTIDE SEQUENCE [LARGE SCALE GENOMIC DNA]</scope>
    <source>
        <strain evidence="9">Epiroticus2</strain>
    </source>
</reference>
<dbReference type="AlphaFoldDB" id="A0A182PJ93"/>
<dbReference type="CDD" id="cd17317">
    <property type="entry name" value="MFS_SLC22"/>
    <property type="match status" value="2"/>
</dbReference>
<dbReference type="PANTHER" id="PTHR24064">
    <property type="entry name" value="SOLUTE CARRIER FAMILY 22 MEMBER"/>
    <property type="match status" value="1"/>
</dbReference>
<feature type="transmembrane region" description="Helical" evidence="6">
    <location>
        <begin position="574"/>
        <end position="595"/>
    </location>
</feature>
<feature type="transmembrane region" description="Helical" evidence="6">
    <location>
        <begin position="339"/>
        <end position="357"/>
    </location>
</feature>
<evidence type="ECO:0000256" key="3">
    <source>
        <dbReference type="ARBA" id="ARBA00022989"/>
    </source>
</evidence>
<feature type="transmembrane region" description="Helical" evidence="6">
    <location>
        <begin position="865"/>
        <end position="887"/>
    </location>
</feature>
<feature type="transmembrane region" description="Helical" evidence="6">
    <location>
        <begin position="666"/>
        <end position="686"/>
    </location>
</feature>
<reference evidence="8" key="2">
    <citation type="submission" date="2020-05" db="UniProtKB">
        <authorList>
            <consortium name="EnsemblMetazoa"/>
        </authorList>
    </citation>
    <scope>IDENTIFICATION</scope>
    <source>
        <strain evidence="8">Epiroticus2</strain>
    </source>
</reference>
<dbReference type="Pfam" id="PF00083">
    <property type="entry name" value="Sugar_tr"/>
    <property type="match status" value="2"/>
</dbReference>
<dbReference type="Proteomes" id="UP000075885">
    <property type="component" value="Unassembled WGS sequence"/>
</dbReference>
<feature type="transmembrane region" description="Helical" evidence="6">
    <location>
        <begin position="607"/>
        <end position="624"/>
    </location>
</feature>
<dbReference type="STRING" id="199890.A0A182PJ93"/>
<evidence type="ECO:0000259" key="7">
    <source>
        <dbReference type="PROSITE" id="PS50850"/>
    </source>
</evidence>
<evidence type="ECO:0000256" key="5">
    <source>
        <dbReference type="SAM" id="MobiDB-lite"/>
    </source>
</evidence>
<feature type="transmembrane region" description="Helical" evidence="6">
    <location>
        <begin position="369"/>
        <end position="390"/>
    </location>
</feature>